<reference evidence="1 2" key="1">
    <citation type="submission" date="2021-06" db="EMBL/GenBank/DDBJ databases">
        <title>Caerostris extrusa draft genome.</title>
        <authorList>
            <person name="Kono N."/>
            <person name="Arakawa K."/>
        </authorList>
    </citation>
    <scope>NUCLEOTIDE SEQUENCE [LARGE SCALE GENOMIC DNA]</scope>
</reference>
<accession>A0AAV4MYT6</accession>
<dbReference type="Proteomes" id="UP001054945">
    <property type="component" value="Unassembled WGS sequence"/>
</dbReference>
<evidence type="ECO:0000313" key="1">
    <source>
        <dbReference type="EMBL" id="GIX77423.1"/>
    </source>
</evidence>
<comment type="caution">
    <text evidence="1">The sequence shown here is derived from an EMBL/GenBank/DDBJ whole genome shotgun (WGS) entry which is preliminary data.</text>
</comment>
<dbReference type="AlphaFoldDB" id="A0AAV4MYT6"/>
<organism evidence="1 2">
    <name type="scientific">Caerostris extrusa</name>
    <name type="common">Bark spider</name>
    <name type="synonym">Caerostris bankana</name>
    <dbReference type="NCBI Taxonomy" id="172846"/>
    <lineage>
        <taxon>Eukaryota</taxon>
        <taxon>Metazoa</taxon>
        <taxon>Ecdysozoa</taxon>
        <taxon>Arthropoda</taxon>
        <taxon>Chelicerata</taxon>
        <taxon>Arachnida</taxon>
        <taxon>Araneae</taxon>
        <taxon>Araneomorphae</taxon>
        <taxon>Entelegynae</taxon>
        <taxon>Araneoidea</taxon>
        <taxon>Araneidae</taxon>
        <taxon>Caerostris</taxon>
    </lineage>
</organism>
<dbReference type="EMBL" id="BPLR01020325">
    <property type="protein sequence ID" value="GIX77423.1"/>
    <property type="molecule type" value="Genomic_DNA"/>
</dbReference>
<proteinExistence type="predicted"/>
<keyword evidence="2" id="KW-1185">Reference proteome</keyword>
<gene>
    <name evidence="1" type="ORF">CEXT_650371</name>
</gene>
<name>A0AAV4MYT6_CAEEX</name>
<sequence>MHGETAKQTLNASTVPTITRSSTLRSQQTTAAPAKIAEFTTEIIFLIIGKQSPRCFPVDSQVINDPAAPMSGEFESDDPIFFDQSIIKRMNYFKIIVYWTLCFSKEILSNTRSRQSMTTDSTIDDLSSDPNPVIYSFKNNSVLPSQFRKPNHYQLDQISR</sequence>
<evidence type="ECO:0000313" key="2">
    <source>
        <dbReference type="Proteomes" id="UP001054945"/>
    </source>
</evidence>
<protein>
    <submittedName>
        <fullName evidence="1">Uncharacterized protein</fullName>
    </submittedName>
</protein>